<feature type="region of interest" description="Disordered" evidence="1">
    <location>
        <begin position="1"/>
        <end position="114"/>
    </location>
</feature>
<sequence length="187" mass="20448">MARRTKRPPAGSSRGRRTRTLSVGRRARGPAAPAAAATRPRRRRGRRGRKSAGTEHSSSSSLSAAGGHGQCGAEREPQTAAAAHRWRVQPAADTRKVGTRPRRTARRQRSAEVQAEQVARGVELSEARAHERKLAALKEWRWRGPRNKRGGTPRGPGGAHTWRPPPPLLLHRVEACLRVLLSSAFSV</sequence>
<organism evidence="2 3">
    <name type="scientific">Rhodotorula diobovata</name>
    <dbReference type="NCBI Taxonomy" id="5288"/>
    <lineage>
        <taxon>Eukaryota</taxon>
        <taxon>Fungi</taxon>
        <taxon>Dikarya</taxon>
        <taxon>Basidiomycota</taxon>
        <taxon>Pucciniomycotina</taxon>
        <taxon>Microbotryomycetes</taxon>
        <taxon>Sporidiobolales</taxon>
        <taxon>Sporidiobolaceae</taxon>
        <taxon>Rhodotorula</taxon>
    </lineage>
</organism>
<comment type="caution">
    <text evidence="2">The sequence shown here is derived from an EMBL/GenBank/DDBJ whole genome shotgun (WGS) entry which is preliminary data.</text>
</comment>
<keyword evidence="3" id="KW-1185">Reference proteome</keyword>
<feature type="region of interest" description="Disordered" evidence="1">
    <location>
        <begin position="139"/>
        <end position="164"/>
    </location>
</feature>
<evidence type="ECO:0000313" key="2">
    <source>
        <dbReference type="EMBL" id="TNY23575.1"/>
    </source>
</evidence>
<feature type="compositionally biased region" description="Low complexity" evidence="1">
    <location>
        <begin position="54"/>
        <end position="65"/>
    </location>
</feature>
<dbReference type="EMBL" id="SOZI01000010">
    <property type="protein sequence ID" value="TNY23575.1"/>
    <property type="molecule type" value="Genomic_DNA"/>
</dbReference>
<feature type="compositionally biased region" description="Basic residues" evidence="1">
    <location>
        <begin position="39"/>
        <end position="50"/>
    </location>
</feature>
<reference evidence="2 3" key="1">
    <citation type="submission" date="2019-03" db="EMBL/GenBank/DDBJ databases">
        <title>Rhodosporidium diobovatum UCD-FST 08-225 genome sequencing, assembly, and annotation.</title>
        <authorList>
            <person name="Fakankun I.U."/>
            <person name="Fristensky B."/>
            <person name="Levin D.B."/>
        </authorList>
    </citation>
    <scope>NUCLEOTIDE SEQUENCE [LARGE SCALE GENOMIC DNA]</scope>
    <source>
        <strain evidence="2 3">UCD-FST 08-225</strain>
    </source>
</reference>
<feature type="compositionally biased region" description="Basic residues" evidence="1">
    <location>
        <begin position="97"/>
        <end position="108"/>
    </location>
</feature>
<accession>A0A5C5G3Q1</accession>
<name>A0A5C5G3Q1_9BASI</name>
<feature type="compositionally biased region" description="Low complexity" evidence="1">
    <location>
        <begin position="20"/>
        <end position="38"/>
    </location>
</feature>
<evidence type="ECO:0000313" key="3">
    <source>
        <dbReference type="Proteomes" id="UP000311382"/>
    </source>
</evidence>
<proteinExistence type="predicted"/>
<dbReference type="AlphaFoldDB" id="A0A5C5G3Q1"/>
<protein>
    <submittedName>
        <fullName evidence="2">Uncharacterized protein</fullName>
    </submittedName>
</protein>
<dbReference type="Proteomes" id="UP000311382">
    <property type="component" value="Unassembled WGS sequence"/>
</dbReference>
<evidence type="ECO:0000256" key="1">
    <source>
        <dbReference type="SAM" id="MobiDB-lite"/>
    </source>
</evidence>
<gene>
    <name evidence="2" type="ORF">DMC30DRAFT_11092</name>
</gene>